<feature type="compositionally biased region" description="Acidic residues" evidence="13">
    <location>
        <begin position="25"/>
        <end position="43"/>
    </location>
</feature>
<keyword evidence="16" id="KW-1185">Reference proteome</keyword>
<dbReference type="GO" id="GO:0005634">
    <property type="term" value="C:nucleus"/>
    <property type="evidence" value="ECO:0007669"/>
    <property type="project" value="UniProtKB-SubCell"/>
</dbReference>
<dbReference type="PROSITE" id="PS50071">
    <property type="entry name" value="HOMEOBOX_2"/>
    <property type="match status" value="1"/>
</dbReference>
<evidence type="ECO:0000313" key="16">
    <source>
        <dbReference type="Proteomes" id="UP000032180"/>
    </source>
</evidence>
<keyword evidence="3 9" id="KW-0238">DNA-binding</keyword>
<keyword evidence="2 11" id="KW-0805">Transcription regulation</keyword>
<dbReference type="InterPro" id="IPR017970">
    <property type="entry name" value="Homeobox_CS"/>
</dbReference>
<dbReference type="SUPFAM" id="SSF46689">
    <property type="entry name" value="Homeodomain-like"/>
    <property type="match status" value="1"/>
</dbReference>
<dbReference type="InterPro" id="IPR000047">
    <property type="entry name" value="HTH_motif"/>
</dbReference>
<evidence type="ECO:0000256" key="12">
    <source>
        <dbReference type="SAM" id="Coils"/>
    </source>
</evidence>
<evidence type="ECO:0000259" key="14">
    <source>
        <dbReference type="PROSITE" id="PS50071"/>
    </source>
</evidence>
<dbReference type="InterPro" id="IPR001356">
    <property type="entry name" value="HD"/>
</dbReference>
<dbReference type="CDD" id="cd00086">
    <property type="entry name" value="homeodomain"/>
    <property type="match status" value="1"/>
</dbReference>
<keyword evidence="12" id="KW-0175">Coiled coil</keyword>
<dbReference type="GO" id="GO:0043565">
    <property type="term" value="F:sequence-specific DNA binding"/>
    <property type="evidence" value="ECO:0007669"/>
    <property type="project" value="InterPro"/>
</dbReference>
<comment type="function">
    <text evidence="11">Transcription factor.</text>
</comment>
<evidence type="ECO:0000256" key="2">
    <source>
        <dbReference type="ARBA" id="ARBA00023015"/>
    </source>
</evidence>
<dbReference type="Proteomes" id="UP000032180">
    <property type="component" value="Chromosome 3"/>
</dbReference>
<evidence type="ECO:0000256" key="11">
    <source>
        <dbReference type="RuleBase" id="RU369038"/>
    </source>
</evidence>
<feature type="DNA-binding region" description="Homeobox" evidence="9">
    <location>
        <begin position="57"/>
        <end position="112"/>
    </location>
</feature>
<dbReference type="InterPro" id="IPR045224">
    <property type="entry name" value="HDZip_class_I_plant"/>
</dbReference>
<reference evidence="15 16" key="1">
    <citation type="submission" date="2012-08" db="EMBL/GenBank/DDBJ databases">
        <title>Oryza genome evolution.</title>
        <authorList>
            <person name="Wing R.A."/>
        </authorList>
    </citation>
    <scope>NUCLEOTIDE SEQUENCE</scope>
</reference>
<evidence type="ECO:0000256" key="7">
    <source>
        <dbReference type="ARBA" id="ARBA00025748"/>
    </source>
</evidence>
<dbReference type="PANTHER" id="PTHR24326:SF300">
    <property type="entry name" value="HOMEOBOX-LEUCINE ZIPPER PROTEIN HOX13"/>
    <property type="match status" value="1"/>
</dbReference>
<evidence type="ECO:0000256" key="3">
    <source>
        <dbReference type="ARBA" id="ARBA00023125"/>
    </source>
</evidence>
<comment type="subcellular location">
    <subcellularLocation>
        <location evidence="1 9 10">Nucleus</location>
    </subcellularLocation>
</comment>
<dbReference type="GO" id="GO:0045893">
    <property type="term" value="P:positive regulation of DNA-templated transcription"/>
    <property type="evidence" value="ECO:0007669"/>
    <property type="project" value="TreeGrafter"/>
</dbReference>
<feature type="region of interest" description="Disordered" evidence="13">
    <location>
        <begin position="20"/>
        <end position="50"/>
    </location>
</feature>
<keyword evidence="4 9" id="KW-0371">Homeobox</keyword>
<evidence type="ECO:0000256" key="5">
    <source>
        <dbReference type="ARBA" id="ARBA00023163"/>
    </source>
</evidence>
<dbReference type="PROSITE" id="PS00027">
    <property type="entry name" value="HOMEOBOX_1"/>
    <property type="match status" value="1"/>
</dbReference>
<evidence type="ECO:0000256" key="4">
    <source>
        <dbReference type="ARBA" id="ARBA00023155"/>
    </source>
</evidence>
<proteinExistence type="inferred from homology"/>
<organism evidence="15 16">
    <name type="scientific">Leersia perrieri</name>
    <dbReference type="NCBI Taxonomy" id="77586"/>
    <lineage>
        <taxon>Eukaryota</taxon>
        <taxon>Viridiplantae</taxon>
        <taxon>Streptophyta</taxon>
        <taxon>Embryophyta</taxon>
        <taxon>Tracheophyta</taxon>
        <taxon>Spermatophyta</taxon>
        <taxon>Magnoliopsida</taxon>
        <taxon>Liliopsida</taxon>
        <taxon>Poales</taxon>
        <taxon>Poaceae</taxon>
        <taxon>BOP clade</taxon>
        <taxon>Oryzoideae</taxon>
        <taxon>Oryzeae</taxon>
        <taxon>Oryzinae</taxon>
        <taxon>Leersia</taxon>
    </lineage>
</organism>
<dbReference type="PANTHER" id="PTHR24326">
    <property type="entry name" value="HOMEOBOX-LEUCINE ZIPPER PROTEIN"/>
    <property type="match status" value="1"/>
</dbReference>
<dbReference type="eggNOG" id="KOG0483">
    <property type="taxonomic scope" value="Eukaryota"/>
</dbReference>
<dbReference type="HOGENOM" id="CLU_060842_1_1_1"/>
<evidence type="ECO:0000256" key="1">
    <source>
        <dbReference type="ARBA" id="ARBA00004123"/>
    </source>
</evidence>
<evidence type="ECO:0000256" key="6">
    <source>
        <dbReference type="ARBA" id="ARBA00023242"/>
    </source>
</evidence>
<protein>
    <recommendedName>
        <fullName evidence="11">Homeobox-leucine zipper protein</fullName>
    </recommendedName>
    <alternativeName>
        <fullName evidence="11">HD-ZIP protein</fullName>
    </alternativeName>
    <alternativeName>
        <fullName evidence="11">Homeodomain transcription factor</fullName>
    </alternativeName>
</protein>
<dbReference type="Gene3D" id="1.10.10.60">
    <property type="entry name" value="Homeodomain-like"/>
    <property type="match status" value="1"/>
</dbReference>
<feature type="region of interest" description="Disordered" evidence="13">
    <location>
        <begin position="176"/>
        <end position="196"/>
    </location>
</feature>
<dbReference type="PRINTS" id="PR00031">
    <property type="entry name" value="HTHREPRESSR"/>
</dbReference>
<dbReference type="FunFam" id="1.10.10.60:FF:000242">
    <property type="entry name" value="Homeobox-leucine zipper protein HOX13"/>
    <property type="match status" value="1"/>
</dbReference>
<comment type="similarity">
    <text evidence="7 11">Belongs to the HD-ZIP homeobox family. Class I subfamily.</text>
</comment>
<feature type="coiled-coil region" evidence="12">
    <location>
        <begin position="110"/>
        <end position="151"/>
    </location>
</feature>
<dbReference type="InterPro" id="IPR009057">
    <property type="entry name" value="Homeodomain-like_sf"/>
</dbReference>
<dbReference type="Pfam" id="PF02183">
    <property type="entry name" value="HALZ"/>
    <property type="match status" value="1"/>
</dbReference>
<dbReference type="InterPro" id="IPR003106">
    <property type="entry name" value="Leu_zip_homeo"/>
</dbReference>
<comment type="function">
    <text evidence="8">Probable transcription factor.</text>
</comment>
<evidence type="ECO:0000313" key="15">
    <source>
        <dbReference type="EnsemblPlants" id="LPERR03G05830.1"/>
    </source>
</evidence>
<sequence length="289" mass="31744">MYTNFAGEKQVFAEENSLLAATMEQQDEAGVEVDDDGDDEDEDMARPSSLCGLGEKKRRLAVEQVRALERSFETDNKLDPDRKARIARDLGLQPRQVAVWFQNRRARWKTKQLERDFASLRARHDALRSDCDALRRDKDALAAEIRELREKLLAKPPSAAVSVKAEAGSDANVAVGDSGATTVCKDGGSSDDSDTSVVVNDEQQQEEPGFVGFGASSFLVDPKWHGAYSYESYKVGGYGFTEEWLAASGEIGNDEVAASFFSDEHASSNLINFGWCASGNEGWDLGVRL</sequence>
<dbReference type="STRING" id="77586.A0A0D9VQI8"/>
<dbReference type="EnsemblPlants" id="LPERR03G05830.1">
    <property type="protein sequence ID" value="LPERR03G05830.1"/>
    <property type="gene ID" value="LPERR03G05830"/>
</dbReference>
<dbReference type="AlphaFoldDB" id="A0A0D9VQI8"/>
<evidence type="ECO:0000256" key="13">
    <source>
        <dbReference type="SAM" id="MobiDB-lite"/>
    </source>
</evidence>
<dbReference type="Gramene" id="LPERR03G05830.1">
    <property type="protein sequence ID" value="LPERR03G05830.1"/>
    <property type="gene ID" value="LPERR03G05830"/>
</dbReference>
<reference evidence="15" key="3">
    <citation type="submission" date="2015-04" db="UniProtKB">
        <authorList>
            <consortium name="EnsemblPlants"/>
        </authorList>
    </citation>
    <scope>IDENTIFICATION</scope>
</reference>
<accession>A0A0D9VQI8</accession>
<name>A0A0D9VQI8_9ORYZ</name>
<dbReference type="SMART" id="SM00389">
    <property type="entry name" value="HOX"/>
    <property type="match status" value="1"/>
</dbReference>
<dbReference type="Pfam" id="PF00046">
    <property type="entry name" value="Homeodomain"/>
    <property type="match status" value="1"/>
</dbReference>
<dbReference type="GO" id="GO:0000981">
    <property type="term" value="F:DNA-binding transcription factor activity, RNA polymerase II-specific"/>
    <property type="evidence" value="ECO:0007669"/>
    <property type="project" value="UniProtKB-UniRule"/>
</dbReference>
<keyword evidence="5 11" id="KW-0804">Transcription</keyword>
<keyword evidence="6 9" id="KW-0539">Nucleus</keyword>
<evidence type="ECO:0000256" key="10">
    <source>
        <dbReference type="RuleBase" id="RU000682"/>
    </source>
</evidence>
<evidence type="ECO:0000256" key="8">
    <source>
        <dbReference type="ARBA" id="ARBA00037260"/>
    </source>
</evidence>
<reference evidence="16" key="2">
    <citation type="submission" date="2013-12" db="EMBL/GenBank/DDBJ databases">
        <authorList>
            <person name="Yu Y."/>
            <person name="Lee S."/>
            <person name="de Baynast K."/>
            <person name="Wissotski M."/>
            <person name="Liu L."/>
            <person name="Talag J."/>
            <person name="Goicoechea J."/>
            <person name="Angelova A."/>
            <person name="Jetty R."/>
            <person name="Kudrna D."/>
            <person name="Golser W."/>
            <person name="Rivera L."/>
            <person name="Zhang J."/>
            <person name="Wing R."/>
        </authorList>
    </citation>
    <scope>NUCLEOTIDE SEQUENCE</scope>
</reference>
<feature type="domain" description="Homeobox" evidence="14">
    <location>
        <begin position="55"/>
        <end position="111"/>
    </location>
</feature>
<evidence type="ECO:0000256" key="9">
    <source>
        <dbReference type="PROSITE-ProRule" id="PRU00108"/>
    </source>
</evidence>